<name>A0A4Y5JUD7_9CAUD</name>
<dbReference type="Proteomes" id="UP000316733">
    <property type="component" value="Segment"/>
</dbReference>
<accession>A0A4Y5JUD7</accession>
<evidence type="ECO:0000313" key="1">
    <source>
        <dbReference type="EMBL" id="QCG76060.1"/>
    </source>
</evidence>
<protein>
    <submittedName>
        <fullName evidence="1">Uncharacterized protein</fullName>
    </submittedName>
</protein>
<dbReference type="EMBL" id="MK797984">
    <property type="protein sequence ID" value="QCG76060.1"/>
    <property type="molecule type" value="Genomic_DNA"/>
</dbReference>
<evidence type="ECO:0000313" key="2">
    <source>
        <dbReference type="Proteomes" id="UP000316733"/>
    </source>
</evidence>
<gene>
    <name evidence="1" type="ORF">EST35_0179</name>
</gene>
<reference evidence="2" key="1">
    <citation type="journal article" date="2020" name="bioRxiv">
        <title>Integrative omics analysis of Pseudomonas aeruginosa virus PA5oct highlights the molecular complexity of jumbo phages.</title>
        <authorList>
            <person name="Lood C."/>
            <person name="Danis-Wlodarczyk K."/>
            <person name="Blasdel B.G."/>
            <person name="Jang H.B."/>
            <person name="Vandenheuvel D."/>
            <person name="Briers Y."/>
            <person name="Noben J.-P."/>
            <person name="van Noort V."/>
            <person name="Drulis-Kawa Z."/>
            <person name="Lavigne R."/>
        </authorList>
    </citation>
    <scope>NUCLEOTIDE SEQUENCE [LARGE SCALE GENOMIC DNA]</scope>
</reference>
<keyword evidence="2" id="KW-1185">Reference proteome</keyword>
<organism evidence="1 2">
    <name type="scientific">Pseudomonas phage vB_PaeM_PA5oct</name>
    <dbReference type="NCBI Taxonomy" id="2163605"/>
    <lineage>
        <taxon>Viruses</taxon>
        <taxon>Duplodnaviria</taxon>
        <taxon>Heunggongvirae</taxon>
        <taxon>Uroviricota</taxon>
        <taxon>Caudoviricetes</taxon>
        <taxon>Arenbergviridae</taxon>
        <taxon>Wroclawvirus</taxon>
        <taxon>Wroclawvirus PA5oct</taxon>
    </lineage>
</organism>
<sequence>MGSHLIKTGVKNIKNNSQQIEFDDIVKLVSDSYNRCVNEINKSKIESDLLLETTYSEEIEYVERIINFYRKKNTKLLLNAMKITKTKHLLFSIKSTTACPAHGEVLCIGRYKGWPSAWTILENLIGVQTRCGNSNQQQFQLLNINLIDKKFINNVVDENGNIIIDSKIRKELEKYAVVTRKSWY</sequence>
<proteinExistence type="predicted"/>